<dbReference type="InterPro" id="IPR011992">
    <property type="entry name" value="EF-hand-dom_pair"/>
</dbReference>
<dbReference type="KEGG" id="tva:4753114"/>
<evidence type="ECO:0000256" key="1">
    <source>
        <dbReference type="ARBA" id="ARBA00022737"/>
    </source>
</evidence>
<name>A2FI83_TRIV3</name>
<reference evidence="4" key="2">
    <citation type="journal article" date="2007" name="Science">
        <title>Draft genome sequence of the sexually transmitted pathogen Trichomonas vaginalis.</title>
        <authorList>
            <person name="Carlton J.M."/>
            <person name="Hirt R.P."/>
            <person name="Silva J.C."/>
            <person name="Delcher A.L."/>
            <person name="Schatz M."/>
            <person name="Zhao Q."/>
            <person name="Wortman J.R."/>
            <person name="Bidwell S.L."/>
            <person name="Alsmark U.C.M."/>
            <person name="Besteiro S."/>
            <person name="Sicheritz-Ponten T."/>
            <person name="Noel C.J."/>
            <person name="Dacks J.B."/>
            <person name="Foster P.G."/>
            <person name="Simillion C."/>
            <person name="Van de Peer Y."/>
            <person name="Miranda-Saavedra D."/>
            <person name="Barton G.J."/>
            <person name="Westrop G.D."/>
            <person name="Mueller S."/>
            <person name="Dessi D."/>
            <person name="Fiori P.L."/>
            <person name="Ren Q."/>
            <person name="Paulsen I."/>
            <person name="Zhang H."/>
            <person name="Bastida-Corcuera F.D."/>
            <person name="Simoes-Barbosa A."/>
            <person name="Brown M.T."/>
            <person name="Hayes R.D."/>
            <person name="Mukherjee M."/>
            <person name="Okumura C.Y."/>
            <person name="Schneider R."/>
            <person name="Smith A.J."/>
            <person name="Vanacova S."/>
            <person name="Villalvazo M."/>
            <person name="Haas B.J."/>
            <person name="Pertea M."/>
            <person name="Feldblyum T.V."/>
            <person name="Utterback T.R."/>
            <person name="Shu C.L."/>
            <person name="Osoegawa K."/>
            <person name="de Jong P.J."/>
            <person name="Hrdy I."/>
            <person name="Horvathova L."/>
            <person name="Zubacova Z."/>
            <person name="Dolezal P."/>
            <person name="Malik S.B."/>
            <person name="Logsdon J.M. Jr."/>
            <person name="Henze K."/>
            <person name="Gupta A."/>
            <person name="Wang C.C."/>
            <person name="Dunne R.L."/>
            <person name="Upcroft J.A."/>
            <person name="Upcroft P."/>
            <person name="White O."/>
            <person name="Salzberg S.L."/>
            <person name="Tang P."/>
            <person name="Chiu C.-H."/>
            <person name="Lee Y.-S."/>
            <person name="Embley T.M."/>
            <person name="Coombs G.H."/>
            <person name="Mottram J.C."/>
            <person name="Tachezy J."/>
            <person name="Fraser-Liggett C.M."/>
            <person name="Johnson P.J."/>
        </authorList>
    </citation>
    <scope>NUCLEOTIDE SEQUENCE [LARGE SCALE GENOMIC DNA]</scope>
    <source>
        <strain evidence="4">G3</strain>
    </source>
</reference>
<dbReference type="PROSITE" id="PS00018">
    <property type="entry name" value="EF_HAND_1"/>
    <property type="match status" value="2"/>
</dbReference>
<dbReference type="eggNOG" id="KOG0034">
    <property type="taxonomic scope" value="Eukaryota"/>
</dbReference>
<dbReference type="PANTHER" id="PTHR23056">
    <property type="entry name" value="CALCINEURIN B"/>
    <property type="match status" value="1"/>
</dbReference>
<proteinExistence type="predicted"/>
<evidence type="ECO:0000313" key="4">
    <source>
        <dbReference type="EMBL" id="EAX95365.1"/>
    </source>
</evidence>
<dbReference type="VEuPathDB" id="TrichDB:TVAG_425490"/>
<sequence length="177" mass="20193">MKKNAPKISETSYFTEKPVHILASLFRKLTAKFHVDLKTFCNTLEITNTDIGEILYKIIDSDGSGNLNFLEFVQGLNVFHPSAPLEKKVEMCFKAYDSDGSGLVSKDEILKVLKISLRNNNLIEFEEAKINLLANQLIKEYSRNNSGELRYDEFYKMVINAPGVIESFDLDLNSLFR</sequence>
<dbReference type="VEuPathDB" id="TrichDB:TVAGG3_0723220"/>
<reference evidence="4" key="1">
    <citation type="submission" date="2006-10" db="EMBL/GenBank/DDBJ databases">
        <authorList>
            <person name="Amadeo P."/>
            <person name="Zhao Q."/>
            <person name="Wortman J."/>
            <person name="Fraser-Liggett C."/>
            <person name="Carlton J."/>
        </authorList>
    </citation>
    <scope>NUCLEOTIDE SEQUENCE</scope>
    <source>
        <strain evidence="4">G3</strain>
    </source>
</reference>
<dbReference type="Proteomes" id="UP000001542">
    <property type="component" value="Unassembled WGS sequence"/>
</dbReference>
<feature type="domain" description="EF-hand" evidence="3">
    <location>
        <begin position="84"/>
        <end position="119"/>
    </location>
</feature>
<evidence type="ECO:0000313" key="5">
    <source>
        <dbReference type="Proteomes" id="UP000001542"/>
    </source>
</evidence>
<keyword evidence="5" id="KW-1185">Reference proteome</keyword>
<keyword evidence="1" id="KW-0677">Repeat</keyword>
<dbReference type="Gene3D" id="1.10.238.10">
    <property type="entry name" value="EF-hand"/>
    <property type="match status" value="1"/>
</dbReference>
<dbReference type="OrthoDB" id="191686at2759"/>
<evidence type="ECO:0000256" key="2">
    <source>
        <dbReference type="ARBA" id="ARBA00022837"/>
    </source>
</evidence>
<evidence type="ECO:0000259" key="3">
    <source>
        <dbReference type="PROSITE" id="PS50222"/>
    </source>
</evidence>
<dbReference type="InParanoid" id="A2FI83"/>
<protein>
    <submittedName>
        <fullName evidence="4">EF hand family protein</fullName>
    </submittedName>
</protein>
<feature type="domain" description="EF-hand" evidence="3">
    <location>
        <begin position="47"/>
        <end position="82"/>
    </location>
</feature>
<dbReference type="AlphaFoldDB" id="A2FI83"/>
<dbReference type="GO" id="GO:0005509">
    <property type="term" value="F:calcium ion binding"/>
    <property type="evidence" value="ECO:0007669"/>
    <property type="project" value="InterPro"/>
</dbReference>
<gene>
    <name evidence="4" type="ORF">TVAG_425490</name>
</gene>
<dbReference type="PANTHER" id="PTHR23056:SF110">
    <property type="entry name" value="CALMODULIN"/>
    <property type="match status" value="1"/>
</dbReference>
<dbReference type="PROSITE" id="PS50222">
    <property type="entry name" value="EF_HAND_2"/>
    <property type="match status" value="2"/>
</dbReference>
<organism evidence="4 5">
    <name type="scientific">Trichomonas vaginalis (strain ATCC PRA-98 / G3)</name>
    <dbReference type="NCBI Taxonomy" id="412133"/>
    <lineage>
        <taxon>Eukaryota</taxon>
        <taxon>Metamonada</taxon>
        <taxon>Parabasalia</taxon>
        <taxon>Trichomonadida</taxon>
        <taxon>Trichomonadidae</taxon>
        <taxon>Trichomonas</taxon>
    </lineage>
</organism>
<dbReference type="PRINTS" id="PR00450">
    <property type="entry name" value="RECOVERIN"/>
</dbReference>
<dbReference type="SMR" id="A2FI83"/>
<dbReference type="EMBL" id="DS113809">
    <property type="protein sequence ID" value="EAX95365.1"/>
    <property type="molecule type" value="Genomic_DNA"/>
</dbReference>
<dbReference type="CDD" id="cd00051">
    <property type="entry name" value="EFh"/>
    <property type="match status" value="2"/>
</dbReference>
<keyword evidence="2" id="KW-0106">Calcium</keyword>
<dbReference type="SUPFAM" id="SSF47473">
    <property type="entry name" value="EF-hand"/>
    <property type="match status" value="1"/>
</dbReference>
<dbReference type="STRING" id="5722.A2FI83"/>
<dbReference type="Pfam" id="PF13499">
    <property type="entry name" value="EF-hand_7"/>
    <property type="match status" value="1"/>
</dbReference>
<dbReference type="InterPro" id="IPR002048">
    <property type="entry name" value="EF_hand_dom"/>
</dbReference>
<dbReference type="InterPro" id="IPR045198">
    <property type="entry name" value="CNBL1-10"/>
</dbReference>
<dbReference type="GO" id="GO:0019722">
    <property type="term" value="P:calcium-mediated signaling"/>
    <property type="evidence" value="ECO:0007669"/>
    <property type="project" value="InterPro"/>
</dbReference>
<accession>A2FI83</accession>
<dbReference type="SMART" id="SM00054">
    <property type="entry name" value="EFh"/>
    <property type="match status" value="3"/>
</dbReference>
<dbReference type="GO" id="GO:0019900">
    <property type="term" value="F:kinase binding"/>
    <property type="evidence" value="ECO:0007669"/>
    <property type="project" value="InterPro"/>
</dbReference>
<dbReference type="InterPro" id="IPR018247">
    <property type="entry name" value="EF_Hand_1_Ca_BS"/>
</dbReference>